<evidence type="ECO:0008006" key="5">
    <source>
        <dbReference type="Google" id="ProtNLM"/>
    </source>
</evidence>
<keyword evidence="2" id="KW-0472">Membrane</keyword>
<evidence type="ECO:0000313" key="4">
    <source>
        <dbReference type="Proteomes" id="UP000192906"/>
    </source>
</evidence>
<dbReference type="EMBL" id="FWZU01000002">
    <property type="protein sequence ID" value="SMF01100.1"/>
    <property type="molecule type" value="Genomic_DNA"/>
</dbReference>
<keyword evidence="2" id="KW-1133">Transmembrane helix</keyword>
<feature type="transmembrane region" description="Helical" evidence="2">
    <location>
        <begin position="7"/>
        <end position="29"/>
    </location>
</feature>
<evidence type="ECO:0000313" key="3">
    <source>
        <dbReference type="EMBL" id="SMF01100.1"/>
    </source>
</evidence>
<dbReference type="RefSeq" id="WP_085099532.1">
    <property type="nucleotide sequence ID" value="NZ_FWZU01000002.1"/>
</dbReference>
<dbReference type="Proteomes" id="UP000192906">
    <property type="component" value="Unassembled WGS sequence"/>
</dbReference>
<gene>
    <name evidence="3" type="ORF">SAMN06295933_1098</name>
</gene>
<proteinExistence type="predicted"/>
<dbReference type="OrthoDB" id="5471898at2"/>
<reference evidence="4" key="1">
    <citation type="submission" date="2017-04" db="EMBL/GenBank/DDBJ databases">
        <authorList>
            <person name="Varghese N."/>
            <person name="Submissions S."/>
        </authorList>
    </citation>
    <scope>NUCLEOTIDE SEQUENCE [LARGE SCALE GENOMIC DNA]</scope>
    <source>
        <strain evidence="4">K3S</strain>
    </source>
</reference>
<keyword evidence="4" id="KW-1185">Reference proteome</keyword>
<evidence type="ECO:0000256" key="1">
    <source>
        <dbReference type="SAM" id="MobiDB-lite"/>
    </source>
</evidence>
<organism evidence="3 4">
    <name type="scientific">Desulfovibrio gilichinskyi</name>
    <dbReference type="NCBI Taxonomy" id="1519643"/>
    <lineage>
        <taxon>Bacteria</taxon>
        <taxon>Pseudomonadati</taxon>
        <taxon>Thermodesulfobacteriota</taxon>
        <taxon>Desulfovibrionia</taxon>
        <taxon>Desulfovibrionales</taxon>
        <taxon>Desulfovibrionaceae</taxon>
        <taxon>Desulfovibrio</taxon>
    </lineage>
</organism>
<feature type="region of interest" description="Disordered" evidence="1">
    <location>
        <begin position="76"/>
        <end position="96"/>
    </location>
</feature>
<name>A0A1X7CQQ7_9BACT</name>
<dbReference type="AlphaFoldDB" id="A0A1X7CQQ7"/>
<accession>A0A1X7CQQ7</accession>
<evidence type="ECO:0000256" key="2">
    <source>
        <dbReference type="SAM" id="Phobius"/>
    </source>
</evidence>
<protein>
    <recommendedName>
        <fullName evidence="5">Cell division protein FtsL</fullName>
    </recommendedName>
</protein>
<sequence>MKNDSKSIALAITATMISALILGLISVWLNIERVDKAYYLRRMEKRLNEQEALEGKLEVEKNNLLSPIRLRQLAKQYGFGPASQGQIRRPREETKP</sequence>
<keyword evidence="2" id="KW-0812">Transmembrane</keyword>
<dbReference type="STRING" id="1519643.SAMN06295933_1098"/>